<comment type="similarity">
    <text evidence="2 6">Belongs to the bacterial ribosomal protein bL32 family.</text>
</comment>
<proteinExistence type="inferred from homology"/>
<evidence type="ECO:0000256" key="2">
    <source>
        <dbReference type="ARBA" id="ARBA00008560"/>
    </source>
</evidence>
<dbReference type="AlphaFoldDB" id="A0A7M1IBU3"/>
<reference evidence="7" key="1">
    <citation type="submission" date="2020-09" db="EMBL/GenBank/DDBJ databases">
        <authorList>
            <person name="Zhang C."/>
        </authorList>
    </citation>
    <scope>NUCLEOTIDE SEQUENCE</scope>
</reference>
<dbReference type="RefSeq" id="YP_010025921.1">
    <property type="nucleotide sequence ID" value="NC_053736.1"/>
</dbReference>
<dbReference type="Pfam" id="PF01783">
    <property type="entry name" value="Ribosomal_L32p"/>
    <property type="match status" value="1"/>
</dbReference>
<dbReference type="EMBL" id="MT982171">
    <property type="protein sequence ID" value="QOQ36721.1"/>
    <property type="molecule type" value="Genomic_DNA"/>
</dbReference>
<accession>A0A7M1IBU3</accession>
<dbReference type="InterPro" id="IPR011332">
    <property type="entry name" value="Ribosomal_zn-bd"/>
</dbReference>
<dbReference type="GeneID" id="63366755"/>
<evidence type="ECO:0000256" key="5">
    <source>
        <dbReference type="ARBA" id="ARBA00035280"/>
    </source>
</evidence>
<dbReference type="InterPro" id="IPR044958">
    <property type="entry name" value="Ribosomal_bL32_plant/cyanobact"/>
</dbReference>
<keyword evidence="7" id="KW-0150">Chloroplast</keyword>
<dbReference type="SUPFAM" id="SSF57829">
    <property type="entry name" value="Zn-binding ribosomal proteins"/>
    <property type="match status" value="1"/>
</dbReference>
<geneLocation type="chloroplast" evidence="7"/>
<dbReference type="HAMAP" id="MF_00340">
    <property type="entry name" value="Ribosomal_bL32"/>
    <property type="match status" value="1"/>
</dbReference>
<comment type="subcellular location">
    <subcellularLocation>
        <location evidence="1 6">Plastid</location>
        <location evidence="1 6">Chloroplast</location>
    </subcellularLocation>
</comment>
<dbReference type="InterPro" id="IPR002677">
    <property type="entry name" value="Ribosomal_bL32"/>
</dbReference>
<dbReference type="GO" id="GO:0015934">
    <property type="term" value="C:large ribosomal subunit"/>
    <property type="evidence" value="ECO:0007669"/>
    <property type="project" value="InterPro"/>
</dbReference>
<dbReference type="PANTHER" id="PTHR36083">
    <property type="entry name" value="50S RIBOSOMAL PROTEIN L32, CHLOROPLASTIC"/>
    <property type="match status" value="1"/>
</dbReference>
<sequence>MAVPKKRTSSSKKRIRKNSWKKKGYWTALKAFSLGKSLSTGQSKSFFVRQTNPNK</sequence>
<dbReference type="GO" id="GO:0006412">
    <property type="term" value="P:translation"/>
    <property type="evidence" value="ECO:0007669"/>
    <property type="project" value="UniProtKB-UniRule"/>
</dbReference>
<organism evidence="7">
    <name type="scientific">Lysimachia christinae</name>
    <dbReference type="NCBI Taxonomy" id="213255"/>
    <lineage>
        <taxon>Eukaryota</taxon>
        <taxon>Viridiplantae</taxon>
        <taxon>Streptophyta</taxon>
        <taxon>Embryophyta</taxon>
        <taxon>Tracheophyta</taxon>
        <taxon>Spermatophyta</taxon>
        <taxon>Magnoliopsida</taxon>
        <taxon>eudicotyledons</taxon>
        <taxon>Gunneridae</taxon>
        <taxon>Pentapetalae</taxon>
        <taxon>asterids</taxon>
        <taxon>Ericales</taxon>
        <taxon>Primulaceae</taxon>
        <taxon>Lysimachia</taxon>
    </lineage>
</organism>
<keyword evidence="4 6" id="KW-0687">Ribonucleoprotein</keyword>
<gene>
    <name evidence="6 7" type="primary">rpl32</name>
</gene>
<keyword evidence="7" id="KW-0934">Plastid</keyword>
<dbReference type="PANTHER" id="PTHR36083:SF1">
    <property type="entry name" value="LARGE RIBOSOMAL SUBUNIT PROTEIN BL32C"/>
    <property type="match status" value="1"/>
</dbReference>
<name>A0A7M1IBU3_9ERIC</name>
<evidence type="ECO:0000256" key="1">
    <source>
        <dbReference type="ARBA" id="ARBA00004229"/>
    </source>
</evidence>
<dbReference type="GO" id="GO:0003735">
    <property type="term" value="F:structural constituent of ribosome"/>
    <property type="evidence" value="ECO:0007669"/>
    <property type="project" value="InterPro"/>
</dbReference>
<evidence type="ECO:0000256" key="4">
    <source>
        <dbReference type="ARBA" id="ARBA00023274"/>
    </source>
</evidence>
<dbReference type="GO" id="GO:0009507">
    <property type="term" value="C:chloroplast"/>
    <property type="evidence" value="ECO:0007669"/>
    <property type="project" value="UniProtKB-SubCell"/>
</dbReference>
<protein>
    <recommendedName>
        <fullName evidence="5 6">Large ribosomal subunit protein bL32c</fullName>
    </recommendedName>
</protein>
<evidence type="ECO:0000256" key="3">
    <source>
        <dbReference type="ARBA" id="ARBA00022980"/>
    </source>
</evidence>
<evidence type="ECO:0000313" key="7">
    <source>
        <dbReference type="EMBL" id="QOQ36721.1"/>
    </source>
</evidence>
<evidence type="ECO:0000256" key="6">
    <source>
        <dbReference type="HAMAP-Rule" id="MF_00340"/>
    </source>
</evidence>
<keyword evidence="3 6" id="KW-0689">Ribosomal protein</keyword>